<protein>
    <submittedName>
        <fullName evidence="4">Glycosyl transferase</fullName>
    </submittedName>
</protein>
<name>A0A086BMV3_9FLAO</name>
<evidence type="ECO:0000256" key="1">
    <source>
        <dbReference type="ARBA" id="ARBA00022676"/>
    </source>
</evidence>
<keyword evidence="2 4" id="KW-0808">Transferase</keyword>
<evidence type="ECO:0000256" key="3">
    <source>
        <dbReference type="ARBA" id="ARBA00022723"/>
    </source>
</evidence>
<dbReference type="GO" id="GO:0016757">
    <property type="term" value="F:glycosyltransferase activity"/>
    <property type="evidence" value="ECO:0007669"/>
    <property type="project" value="UniProtKB-KW"/>
</dbReference>
<reference evidence="4 5" key="1">
    <citation type="submission" date="2014-07" db="EMBL/GenBank/DDBJ databases">
        <title>Genome of Chryseobacterium piperi CTM.</title>
        <authorList>
            <person name="Pipes S.E."/>
            <person name="Stropko S.J."/>
            <person name="Newman J.D."/>
        </authorList>
    </citation>
    <scope>NUCLEOTIDE SEQUENCE [LARGE SCALE GENOMIC DNA]</scope>
    <source>
        <strain evidence="4 5">CTM</strain>
    </source>
</reference>
<dbReference type="InterPro" id="IPR029044">
    <property type="entry name" value="Nucleotide-diphossugar_trans"/>
</dbReference>
<dbReference type="CDD" id="cd04194">
    <property type="entry name" value="GT8_A4GalT_like"/>
    <property type="match status" value="1"/>
</dbReference>
<dbReference type="Proteomes" id="UP000028709">
    <property type="component" value="Unassembled WGS sequence"/>
</dbReference>
<dbReference type="PANTHER" id="PTHR13778">
    <property type="entry name" value="GLYCOSYLTRANSFERASE 8 DOMAIN-CONTAINING PROTEIN"/>
    <property type="match status" value="1"/>
</dbReference>
<dbReference type="Gene3D" id="3.90.550.10">
    <property type="entry name" value="Spore Coat Polysaccharide Biosynthesis Protein SpsA, Chain A"/>
    <property type="match status" value="1"/>
</dbReference>
<dbReference type="SUPFAM" id="SSF53448">
    <property type="entry name" value="Nucleotide-diphospho-sugar transferases"/>
    <property type="match status" value="1"/>
</dbReference>
<dbReference type="EMBL" id="JPRJ01000001">
    <property type="protein sequence ID" value="KFF30267.1"/>
    <property type="molecule type" value="Genomic_DNA"/>
</dbReference>
<dbReference type="STRING" id="558152.IQ37_00345"/>
<dbReference type="OrthoDB" id="695971at2"/>
<sequence>MKILPIVFTCDDHYFKYASVVISSIIKNSNKNTKYEINILSEFISEENKILANKIIKAHSNFSISYHILKIEDPEKYHLNSYMSLSTYYRFFIFDLLKNYERVLYLDSDLIVDNDISFYATLDFENKLAIASPSIYVQNLLTKDLENAFNRDYFSNVLLMTDYSDYFNAGVILFNIKLIREQNIDQKFFEAINTIKNPIFQDQDILNSVISNNGGVKLISNEYNFTKGIKITLMRLFYNAFLYKLGNKKRNKWFTIYHYVGKIKPWQHYDIDSSLFFYYAYKTPFTKHILQSNNIHINNFQKIMLWFISKF</sequence>
<proteinExistence type="predicted"/>
<organism evidence="4 5">
    <name type="scientific">Chryseobacterium piperi</name>
    <dbReference type="NCBI Taxonomy" id="558152"/>
    <lineage>
        <taxon>Bacteria</taxon>
        <taxon>Pseudomonadati</taxon>
        <taxon>Bacteroidota</taxon>
        <taxon>Flavobacteriia</taxon>
        <taxon>Flavobacteriales</taxon>
        <taxon>Weeksellaceae</taxon>
        <taxon>Chryseobacterium group</taxon>
        <taxon>Chryseobacterium</taxon>
    </lineage>
</organism>
<dbReference type="PANTHER" id="PTHR13778:SF47">
    <property type="entry name" value="LIPOPOLYSACCHARIDE 1,3-GALACTOSYLTRANSFERASE"/>
    <property type="match status" value="1"/>
</dbReference>
<dbReference type="GO" id="GO:0046872">
    <property type="term" value="F:metal ion binding"/>
    <property type="evidence" value="ECO:0007669"/>
    <property type="project" value="UniProtKB-KW"/>
</dbReference>
<dbReference type="eggNOG" id="COG1442">
    <property type="taxonomic scope" value="Bacteria"/>
</dbReference>
<dbReference type="Pfam" id="PF01501">
    <property type="entry name" value="Glyco_transf_8"/>
    <property type="match status" value="1"/>
</dbReference>
<dbReference type="RefSeq" id="WP_034680450.1">
    <property type="nucleotide sequence ID" value="NZ_CP023049.2"/>
</dbReference>
<evidence type="ECO:0000313" key="4">
    <source>
        <dbReference type="EMBL" id="KFF30267.1"/>
    </source>
</evidence>
<dbReference type="InterPro" id="IPR050748">
    <property type="entry name" value="Glycosyltrans_8_dom-fam"/>
</dbReference>
<dbReference type="AlphaFoldDB" id="A0A086BMV3"/>
<keyword evidence="5" id="KW-1185">Reference proteome</keyword>
<evidence type="ECO:0000256" key="2">
    <source>
        <dbReference type="ARBA" id="ARBA00022679"/>
    </source>
</evidence>
<dbReference type="KEGG" id="cpip:CJF12_12750"/>
<gene>
    <name evidence="4" type="ORF">IQ37_00345</name>
</gene>
<comment type="caution">
    <text evidence="4">The sequence shown here is derived from an EMBL/GenBank/DDBJ whole genome shotgun (WGS) entry which is preliminary data.</text>
</comment>
<keyword evidence="3" id="KW-0479">Metal-binding</keyword>
<accession>A0A086BMV3</accession>
<evidence type="ECO:0000313" key="5">
    <source>
        <dbReference type="Proteomes" id="UP000028709"/>
    </source>
</evidence>
<keyword evidence="1" id="KW-0328">Glycosyltransferase</keyword>
<dbReference type="InterPro" id="IPR002495">
    <property type="entry name" value="Glyco_trans_8"/>
</dbReference>